<proteinExistence type="predicted"/>
<accession>D0ME16</accession>
<dbReference type="HOGENOM" id="CLU_1452498_0_0_10"/>
<feature type="transmembrane region" description="Helical" evidence="1">
    <location>
        <begin position="113"/>
        <end position="131"/>
    </location>
</feature>
<reference evidence="2 3" key="1">
    <citation type="journal article" date="2009" name="Stand. Genomic Sci.">
        <title>Complete genome sequence of Rhodothermus marinus type strain (R-10).</title>
        <authorList>
            <person name="Nolan M."/>
            <person name="Tindall B.J."/>
            <person name="Pomrenke H."/>
            <person name="Lapidus A."/>
            <person name="Copeland A."/>
            <person name="Glavina Del Rio T."/>
            <person name="Lucas S."/>
            <person name="Chen F."/>
            <person name="Tice H."/>
            <person name="Cheng J.F."/>
            <person name="Saunders E."/>
            <person name="Han C."/>
            <person name="Bruce D."/>
            <person name="Goodwin L."/>
            <person name="Chain P."/>
            <person name="Pitluck S."/>
            <person name="Ovchinikova G."/>
            <person name="Pati A."/>
            <person name="Ivanova N."/>
            <person name="Mavromatis K."/>
            <person name="Chen A."/>
            <person name="Palaniappan K."/>
            <person name="Land M."/>
            <person name="Hauser L."/>
            <person name="Chang Y.J."/>
            <person name="Jeffries C.D."/>
            <person name="Brettin T."/>
            <person name="Goker M."/>
            <person name="Bristow J."/>
            <person name="Eisen J.A."/>
            <person name="Markowitz V."/>
            <person name="Hugenholtz P."/>
            <person name="Kyrpides N.C."/>
            <person name="Klenk H.P."/>
            <person name="Detter J.C."/>
        </authorList>
    </citation>
    <scope>NUCLEOTIDE SEQUENCE [LARGE SCALE GENOMIC DNA]</scope>
    <source>
        <strain evidence="3">ATCC 43812 / DSM 4252 / R-10</strain>
    </source>
</reference>
<organism evidence="2 3">
    <name type="scientific">Rhodothermus marinus (strain ATCC 43812 / DSM 4252 / R-10)</name>
    <name type="common">Rhodothermus obamensis</name>
    <dbReference type="NCBI Taxonomy" id="518766"/>
    <lineage>
        <taxon>Bacteria</taxon>
        <taxon>Pseudomonadati</taxon>
        <taxon>Rhodothermota</taxon>
        <taxon>Rhodothermia</taxon>
        <taxon>Rhodothermales</taxon>
        <taxon>Rhodothermaceae</taxon>
        <taxon>Rhodothermus</taxon>
    </lineage>
</organism>
<evidence type="ECO:0000313" key="3">
    <source>
        <dbReference type="Proteomes" id="UP000002221"/>
    </source>
</evidence>
<feature type="transmembrane region" description="Helical" evidence="1">
    <location>
        <begin position="137"/>
        <end position="154"/>
    </location>
</feature>
<name>D0ME16_RHOM4</name>
<dbReference type="RefSeq" id="WP_012842852.1">
    <property type="nucleotide sequence ID" value="NC_013501.1"/>
</dbReference>
<dbReference type="OrthoDB" id="981151at2"/>
<feature type="transmembrane region" description="Helical" evidence="1">
    <location>
        <begin position="161"/>
        <end position="180"/>
    </location>
</feature>
<protein>
    <submittedName>
        <fullName evidence="2">Uncharacterized protein</fullName>
    </submittedName>
</protein>
<keyword evidence="1" id="KW-0812">Transmembrane</keyword>
<evidence type="ECO:0000256" key="1">
    <source>
        <dbReference type="SAM" id="Phobius"/>
    </source>
</evidence>
<dbReference type="AlphaFoldDB" id="D0ME16"/>
<feature type="transmembrane region" description="Helical" evidence="1">
    <location>
        <begin position="38"/>
        <end position="59"/>
    </location>
</feature>
<feature type="transmembrane region" description="Helical" evidence="1">
    <location>
        <begin position="71"/>
        <end position="92"/>
    </location>
</feature>
<keyword evidence="1" id="KW-0472">Membrane</keyword>
<gene>
    <name evidence="2" type="ordered locus">Rmar_0335</name>
</gene>
<sequence>MTPFAYLSVLISIVLGLGLTELLSGVQRLVHQRDRIRFHWLPLTWAGLVFVALVQWWWAAFGLRHQVAWNFFSFLLILLVPVLLYLAAALVLPNRIPDGPCDLLNHYRKMQRPFFAALATVNVLEGLRALSVHDQQATLLNLAGVVLLGSLAVVRNLRYHAVITILTAILLLLFIVLETLRIA</sequence>
<keyword evidence="3" id="KW-1185">Reference proteome</keyword>
<feature type="transmembrane region" description="Helical" evidence="1">
    <location>
        <begin position="6"/>
        <end position="26"/>
    </location>
</feature>
<dbReference type="EMBL" id="CP001807">
    <property type="protein sequence ID" value="ACY47240.1"/>
    <property type="molecule type" value="Genomic_DNA"/>
</dbReference>
<dbReference type="Proteomes" id="UP000002221">
    <property type="component" value="Chromosome"/>
</dbReference>
<keyword evidence="1" id="KW-1133">Transmembrane helix</keyword>
<dbReference type="KEGG" id="rmr:Rmar_0335"/>
<dbReference type="STRING" id="518766.Rmar_0335"/>
<evidence type="ECO:0000313" key="2">
    <source>
        <dbReference type="EMBL" id="ACY47240.1"/>
    </source>
</evidence>
<dbReference type="eggNOG" id="ENOG5030IPX">
    <property type="taxonomic scope" value="Bacteria"/>
</dbReference>